<dbReference type="SUPFAM" id="SSF53901">
    <property type="entry name" value="Thiolase-like"/>
    <property type="match status" value="1"/>
</dbReference>
<evidence type="ECO:0000313" key="11">
    <source>
        <dbReference type="EMBL" id="UPN67554.1"/>
    </source>
</evidence>
<dbReference type="Gene3D" id="3.40.50.720">
    <property type="entry name" value="NAD(P)-binding Rossmann-like Domain"/>
    <property type="match status" value="2"/>
</dbReference>
<dbReference type="InterPro" id="IPR020807">
    <property type="entry name" value="PKS_DH"/>
</dbReference>
<dbReference type="PROSITE" id="PS52019">
    <property type="entry name" value="PKS_MFAS_DH"/>
    <property type="match status" value="1"/>
</dbReference>
<keyword evidence="4" id="KW-0560">Oxidoreductase</keyword>
<dbReference type="SUPFAM" id="SSF52151">
    <property type="entry name" value="FabD/lysophospholipase-like"/>
    <property type="match status" value="1"/>
</dbReference>
<dbReference type="Pfam" id="PF14765">
    <property type="entry name" value="PS-DH"/>
    <property type="match status" value="1"/>
</dbReference>
<evidence type="ECO:0000259" key="10">
    <source>
        <dbReference type="PROSITE" id="PS52019"/>
    </source>
</evidence>
<dbReference type="GO" id="GO:0004315">
    <property type="term" value="F:3-oxoacyl-[acyl-carrier-protein] synthase activity"/>
    <property type="evidence" value="ECO:0007669"/>
    <property type="project" value="InterPro"/>
</dbReference>
<dbReference type="InterPro" id="IPR014031">
    <property type="entry name" value="Ketoacyl_synth_C"/>
</dbReference>
<feature type="compositionally biased region" description="Polar residues" evidence="7">
    <location>
        <begin position="1"/>
        <end position="23"/>
    </location>
</feature>
<organism evidence="11">
    <name type="scientific">Pestalotiopsis sp</name>
    <dbReference type="NCBI Taxonomy" id="36460"/>
    <lineage>
        <taxon>Eukaryota</taxon>
        <taxon>Fungi</taxon>
        <taxon>Dikarya</taxon>
        <taxon>Ascomycota</taxon>
        <taxon>Pezizomycotina</taxon>
        <taxon>Sordariomycetes</taxon>
        <taxon>Xylariomycetidae</taxon>
        <taxon>Amphisphaeriales</taxon>
        <taxon>Sporocadaceae</taxon>
        <taxon>Pestalotiopsis</taxon>
    </lineage>
</organism>
<dbReference type="InterPro" id="IPR009081">
    <property type="entry name" value="PP-bd_ACP"/>
</dbReference>
<evidence type="ECO:0000256" key="3">
    <source>
        <dbReference type="ARBA" id="ARBA00022679"/>
    </source>
</evidence>
<dbReference type="GO" id="GO:0031177">
    <property type="term" value="F:phosphopantetheine binding"/>
    <property type="evidence" value="ECO:0007669"/>
    <property type="project" value="InterPro"/>
</dbReference>
<dbReference type="InterPro" id="IPR016039">
    <property type="entry name" value="Thiolase-like"/>
</dbReference>
<evidence type="ECO:0000256" key="7">
    <source>
        <dbReference type="SAM" id="MobiDB-lite"/>
    </source>
</evidence>
<dbReference type="PROSITE" id="PS00012">
    <property type="entry name" value="PHOSPHOPANTETHEINE"/>
    <property type="match status" value="1"/>
</dbReference>
<dbReference type="SMART" id="SM00825">
    <property type="entry name" value="PKS_KS"/>
    <property type="match status" value="1"/>
</dbReference>
<keyword evidence="2" id="KW-0597">Phosphoprotein</keyword>
<evidence type="ECO:0000259" key="9">
    <source>
        <dbReference type="PROSITE" id="PS52004"/>
    </source>
</evidence>
<dbReference type="InterPro" id="IPR036291">
    <property type="entry name" value="NAD(P)-bd_dom_sf"/>
</dbReference>
<dbReference type="Gene3D" id="3.40.47.10">
    <property type="match status" value="1"/>
</dbReference>
<dbReference type="InterPro" id="IPR029063">
    <property type="entry name" value="SAM-dependent_MTases_sf"/>
</dbReference>
<dbReference type="SMART" id="SM00826">
    <property type="entry name" value="PKS_DH"/>
    <property type="match status" value="1"/>
</dbReference>
<dbReference type="InterPro" id="IPR020806">
    <property type="entry name" value="PKS_PP-bd"/>
</dbReference>
<dbReference type="GO" id="GO:0044550">
    <property type="term" value="P:secondary metabolite biosynthetic process"/>
    <property type="evidence" value="ECO:0007669"/>
    <property type="project" value="UniProtKB-ARBA"/>
</dbReference>
<evidence type="ECO:0000256" key="2">
    <source>
        <dbReference type="ARBA" id="ARBA00022553"/>
    </source>
</evidence>
<evidence type="ECO:0000259" key="8">
    <source>
        <dbReference type="PROSITE" id="PS50075"/>
    </source>
</evidence>
<feature type="region of interest" description="N-terminal hotdog fold" evidence="6">
    <location>
        <begin position="1046"/>
        <end position="1181"/>
    </location>
</feature>
<reference evidence="11" key="1">
    <citation type="submission" date="2020-12" db="EMBL/GenBank/DDBJ databases">
        <authorList>
            <person name="Li J."/>
            <person name="Zhen H."/>
            <person name="Chen Y."/>
            <person name="Liu L."/>
        </authorList>
    </citation>
    <scope>NUCLEOTIDE SEQUENCE</scope>
</reference>
<dbReference type="SUPFAM" id="SSF55048">
    <property type="entry name" value="Probable ACP-binding domain of malonyl-CoA ACP transacylase"/>
    <property type="match status" value="1"/>
</dbReference>
<feature type="domain" description="PKS/mFAS DH" evidence="10">
    <location>
        <begin position="1046"/>
        <end position="1355"/>
    </location>
</feature>
<feature type="compositionally biased region" description="Basic and acidic residues" evidence="7">
    <location>
        <begin position="1424"/>
        <end position="1433"/>
    </location>
</feature>
<protein>
    <submittedName>
        <fullName evidence="11">Uncharacterized protein</fullName>
    </submittedName>
</protein>
<feature type="compositionally biased region" description="Polar residues" evidence="7">
    <location>
        <begin position="2554"/>
        <end position="2563"/>
    </location>
</feature>
<dbReference type="PROSITE" id="PS00606">
    <property type="entry name" value="KS3_1"/>
    <property type="match status" value="1"/>
</dbReference>
<dbReference type="GO" id="GO:0006633">
    <property type="term" value="P:fatty acid biosynthetic process"/>
    <property type="evidence" value="ECO:0007669"/>
    <property type="project" value="InterPro"/>
</dbReference>
<dbReference type="InterPro" id="IPR018201">
    <property type="entry name" value="Ketoacyl_synth_AS"/>
</dbReference>
<dbReference type="Pfam" id="PF16197">
    <property type="entry name" value="KAsynt_C_assoc"/>
    <property type="match status" value="1"/>
</dbReference>
<dbReference type="InterPro" id="IPR049551">
    <property type="entry name" value="PKS_DH_C"/>
</dbReference>
<dbReference type="InterPro" id="IPR014030">
    <property type="entry name" value="Ketoacyl_synth_N"/>
</dbReference>
<dbReference type="GO" id="GO:0016491">
    <property type="term" value="F:oxidoreductase activity"/>
    <property type="evidence" value="ECO:0007669"/>
    <property type="project" value="UniProtKB-KW"/>
</dbReference>
<dbReference type="SUPFAM" id="SSF51735">
    <property type="entry name" value="NAD(P)-binding Rossmann-fold domains"/>
    <property type="match status" value="2"/>
</dbReference>
<dbReference type="InterPro" id="IPR014043">
    <property type="entry name" value="Acyl_transferase_dom"/>
</dbReference>
<dbReference type="Gene3D" id="3.40.366.10">
    <property type="entry name" value="Malonyl-Coenzyme A Acyl Carrier Protein, domain 2"/>
    <property type="match status" value="1"/>
</dbReference>
<dbReference type="InterPro" id="IPR001227">
    <property type="entry name" value="Ac_transferase_dom_sf"/>
</dbReference>
<evidence type="ECO:0000256" key="6">
    <source>
        <dbReference type="PROSITE-ProRule" id="PRU01363"/>
    </source>
</evidence>
<dbReference type="InterPro" id="IPR050091">
    <property type="entry name" value="PKS_NRPS_Biosynth_Enz"/>
</dbReference>
<keyword evidence="5" id="KW-0511">Multifunctional enzyme</keyword>
<keyword evidence="3" id="KW-0808">Transferase</keyword>
<feature type="domain" description="Carrier" evidence="8">
    <location>
        <begin position="2465"/>
        <end position="2543"/>
    </location>
</feature>
<dbReference type="SMART" id="SM00827">
    <property type="entry name" value="PKS_AT"/>
    <property type="match status" value="1"/>
</dbReference>
<evidence type="ECO:0000256" key="4">
    <source>
        <dbReference type="ARBA" id="ARBA00023002"/>
    </source>
</evidence>
<dbReference type="Gene3D" id="3.10.129.110">
    <property type="entry name" value="Polyketide synthase dehydratase"/>
    <property type="match status" value="1"/>
</dbReference>
<dbReference type="PROSITE" id="PS50075">
    <property type="entry name" value="CARRIER"/>
    <property type="match status" value="1"/>
</dbReference>
<dbReference type="SUPFAM" id="SSF47336">
    <property type="entry name" value="ACP-like"/>
    <property type="match status" value="1"/>
</dbReference>
<dbReference type="InterPro" id="IPR049900">
    <property type="entry name" value="PKS_mFAS_DH"/>
</dbReference>
<proteinExistence type="evidence at transcript level"/>
<dbReference type="InterPro" id="IPR032821">
    <property type="entry name" value="PKS_assoc"/>
</dbReference>
<dbReference type="Pfam" id="PF08659">
    <property type="entry name" value="KR"/>
    <property type="match status" value="1"/>
</dbReference>
<dbReference type="PROSITE" id="PS52004">
    <property type="entry name" value="KS3_2"/>
    <property type="match status" value="1"/>
</dbReference>
<feature type="active site" description="Proton acceptor; for dehydratase activity" evidence="6">
    <location>
        <position position="1078"/>
    </location>
</feature>
<dbReference type="PANTHER" id="PTHR43775">
    <property type="entry name" value="FATTY ACID SYNTHASE"/>
    <property type="match status" value="1"/>
</dbReference>
<dbReference type="InterPro" id="IPR013968">
    <property type="entry name" value="PKS_KR"/>
</dbReference>
<name>A0A8U0ATV7_PESTX</name>
<dbReference type="EMBL" id="MW373482">
    <property type="protein sequence ID" value="UPN67554.1"/>
    <property type="molecule type" value="mRNA"/>
</dbReference>
<dbReference type="SMR" id="A0A8U0ATV7"/>
<dbReference type="Gene3D" id="3.40.50.150">
    <property type="entry name" value="Vaccinia Virus protein VP39"/>
    <property type="match status" value="1"/>
</dbReference>
<dbReference type="InterPro" id="IPR016036">
    <property type="entry name" value="Malonyl_transacylase_ACP-bd"/>
</dbReference>
<feature type="domain" description="Ketosynthase family 3 (KS3)" evidence="9">
    <location>
        <begin position="93"/>
        <end position="528"/>
    </location>
</feature>
<feature type="region of interest" description="Disordered" evidence="7">
    <location>
        <begin position="1"/>
        <end position="24"/>
    </location>
</feature>
<dbReference type="InterPro" id="IPR016035">
    <property type="entry name" value="Acyl_Trfase/lysoPLipase"/>
</dbReference>
<feature type="active site" description="Proton donor; for dehydratase activity" evidence="6">
    <location>
        <position position="1255"/>
    </location>
</feature>
<feature type="compositionally biased region" description="Polar residues" evidence="7">
    <location>
        <begin position="2570"/>
        <end position="2580"/>
    </location>
</feature>
<accession>A0A8U0ATV7</accession>
<dbReference type="GO" id="GO:0004312">
    <property type="term" value="F:fatty acid synthase activity"/>
    <property type="evidence" value="ECO:0007669"/>
    <property type="project" value="TreeGrafter"/>
</dbReference>
<dbReference type="Pfam" id="PF02801">
    <property type="entry name" value="Ketoacyl-synt_C"/>
    <property type="match status" value="1"/>
</dbReference>
<dbReference type="InterPro" id="IPR020841">
    <property type="entry name" value="PKS_Beta-ketoAc_synthase_dom"/>
</dbReference>
<feature type="region of interest" description="Disordered" evidence="7">
    <location>
        <begin position="2554"/>
        <end position="2580"/>
    </location>
</feature>
<dbReference type="InterPro" id="IPR057326">
    <property type="entry name" value="KR_dom"/>
</dbReference>
<dbReference type="SMART" id="SM00822">
    <property type="entry name" value="PKS_KR"/>
    <property type="match status" value="1"/>
</dbReference>
<feature type="region of interest" description="Disordered" evidence="7">
    <location>
        <begin position="1409"/>
        <end position="1433"/>
    </location>
</feature>
<evidence type="ECO:0000256" key="1">
    <source>
        <dbReference type="ARBA" id="ARBA00022450"/>
    </source>
</evidence>
<evidence type="ECO:0000256" key="5">
    <source>
        <dbReference type="ARBA" id="ARBA00023268"/>
    </source>
</evidence>
<dbReference type="Pfam" id="PF00698">
    <property type="entry name" value="Acyl_transf_1"/>
    <property type="match status" value="1"/>
</dbReference>
<dbReference type="InterPro" id="IPR036736">
    <property type="entry name" value="ACP-like_sf"/>
</dbReference>
<dbReference type="InterPro" id="IPR049552">
    <property type="entry name" value="PKS_DH_N"/>
</dbReference>
<keyword evidence="1" id="KW-0596">Phosphopantetheine</keyword>
<feature type="region of interest" description="C-terminal hotdog fold" evidence="6">
    <location>
        <begin position="1196"/>
        <end position="1355"/>
    </location>
</feature>
<sequence>MSVAPSPQSLRGTGTMTLQAESSSSHHEGFSDWLRGSLENYTFDTACGSHLETENNLGLNSLAPSDIVGGTQVITQSLALNGFVYPYIPLGELWQVDWLNDACRFAGDATSPSKLWQVLANPPDLSKEVPPARFNAQAFYHEDGEHLGTTNSIKAYWLEQDHRVFDASFFNITPKEAEAIDPQQRLLLEVVYEAMESSGLPMHRYSGSDVGVFAGVMTADYDTLSQRDELSASQYYATGNARSIISNRVSYFFNFRGPSMTIDTACSSSLVALHQAVLSLRAGEIPMACVTGVNLMITPEQFLVESSLHMLSPTGKSRMWDESADGYARGEGIAAIFIKPLSLALHDGDDIMGLIRHTGVNSDGRTPGITMPNPSAQAALIRNTYVSSGLDPRSPEDRCQYFEAHGTGTQAGDPREAQAIHDAFFGAGHHAETEKTMLVGSVKTVIGHTEGAAGLAGVLKVLQAMEHGKVPPNLHLNQINPTILPFYNQLEVPTSLIAWPQTLEGHPRRASVNSFGFGGTNSHAIIESYDPQIHGAAEASHSTANPQENDFLCIDSGKATSPDILSIPLLISASSRKSLFDVARHWRSYLAACEGVSIPQLSSNIFRYRTALPYRAFIPATSRESAIEYLDKEINEEQGVHEFGIRSKSLTQRPQILGIFTGQGAQWSSMSRTLLQTNHRYRQTIQKLDHILQQSPNPPSWTLEHQILADEPQSRTHEAQLSQPLCTALQIGLIDVLADLGVVFRAVVGHSSGEIAAAYAAKMLSARDAILISYYRGLYAHLARGTNGERGAMMAAGISETEALSFCRDPLFDGKICVAASNAPSSVTLSGDVHVIQTARDMLTEQSRFARVLQVDTAYHSPHMTQPAQVYMDALETCSIMPSAGKSKTTWISSVHGYDERKEKDLTSTYWRDNMVEAVQFYDAIRTAVTDLGPFDCAVEVGPHPALKGPVTHTVKAIADTPLPYYGLLERSKDDGLAFAEFLGSMWCQFGPMSVDIAQYVRQSSTSPAVDIRLNNLPSYQWDHTQTHYRESRVSRQYHFKNAAPHELLGVRTRDDNAFELRWRNVLRPDKLPWLQGHCFQGQALVPASAYCVMALDSALQLLNGRSASVVELRDVDIVSGISMESDSTGTELLFSLKVVDQHKDRNVIAASFTLASCPADGSTAMRKNASGNVIISLEDMSIDALPRRQASLSETLPANTDAFYKMMDDTGLVYSGPFRALQTIQRRCDFASTTLSRRHPEDTTELVLSPATLDSCLQSAFLTYSSPGDKSLWTSFLPTRIARIQFNIASLYNKSKTEDLTTLTVDSHLTEVHGSAPDSKATFTVEIGIYNENDEMEVEIEGLTVAAFANTRPDEDYELYLHTVMDADPADEIVLPCENTEEYASELEEICNKITSVYRMDKTPTLHGSLTTGNFPSDAGEDESARSGDHSPLEHIQAHASLSPCNGSMEFLQDIGRAIPALLPSVIPQVIHEAGSQLRFSHHLKKIVKQISHRYPRMAVLNIVGGGVDLSQSLLRGLGSSYLSFATVFSGHGNQQALELPEARAAAAAHENQQWLDVNDDISKQVESQTLLDLVVLDTTILAHGDPQIILRNVRASMPDHGFLLLIQFDESPLRRHLRFVVEPSKAAQRRFHVQEEQTLLEECGFLSIAENSDQQMGQGFSIHIRQASTTLTSPEKVQQPLVTEKVLIIGHGVIVDSPICYELKRILARGDVSVDLAKSIESLDTSQLQDYTSAIVLEDLECTVMSNMTEKKLSHLKELLHPNMTVLWITHHARFGNPEHASTLGFTRTVSAEVPNLKLQVLDLDETENCEDLIARIFKELLAPVPDMSRSLWTREPEIYMSQGRRLVARVLPLKESNHRVNANRRIVSRPVNTINEVVRVTSRYTEDGAAGLVVKNLGPAPRDGFSDKMAVLRILYSTVEGVKSENDSFSHLCIGTDLATGTLRLAMTTSNMSYIAVPLDQTQVLPKMTLAMPQFLHCFARYQVSMTIFKSQLRANHGCVIFIDADPLLIRCAKIVAESEAASFISWSTSASRYSDISVSIRIHERSSDRKLKAMLPPSGATIYDFSSGSDFSERLVNLLPDNCDYYFGSSFLTSHWASQRQNGDADISASIDLFNHAATLTLGDTENFHDGLNKTLPINEAIAKNGHEFTVNIIDWTAERNTHEIVEPLLEQQHLGAHKTYVLVGLTRDLGQSLSRLFVEHGARNIVLASRNPAMSPAWTEELRQAHGARVVIEKLDVTSLEDVARFRGKLKESMPEVGGLINGAMVLDDRVFSQMTVETWNRVLRPKTVGSQNLDTVFSDLDLEFFIMTSSFAAIGGHPGQCNYAAANMYMNGLAASRRQRGLTGSVLNIGVIYGLGLLQREKEELYVGLEREGYPPISERDIHHMFMEAIIAGRPNTSEPFDITTGLKRFIWGSSNPLHWHQDPRFSHFTLEDGASSANAETGAEGSLLEQLSPMDDIDSMADCLIDAFTGHLKVMLQLPDGSVSRHSSLAEIGIDSLVAVDIRNWIWKTLSRDVAVLKILGASSIDRFCFDIAEQILAEYYSAQDSSDAETPSTARTSDEISRPSSPDVSTATTEHALVIMGKDAVSV</sequence>
<dbReference type="Pfam" id="PF00109">
    <property type="entry name" value="ketoacyl-synt"/>
    <property type="match status" value="1"/>
</dbReference>
<dbReference type="SMART" id="SM00823">
    <property type="entry name" value="PKS_PP"/>
    <property type="match status" value="1"/>
</dbReference>
<dbReference type="InterPro" id="IPR006162">
    <property type="entry name" value="Ppantetheine_attach_site"/>
</dbReference>
<dbReference type="PANTHER" id="PTHR43775:SF20">
    <property type="entry name" value="HYBRID PKS-NRPS SYNTHETASE APDA"/>
    <property type="match status" value="1"/>
</dbReference>
<dbReference type="CDD" id="cd00833">
    <property type="entry name" value="PKS"/>
    <property type="match status" value="1"/>
</dbReference>
<dbReference type="Pfam" id="PF21089">
    <property type="entry name" value="PKS_DH_N"/>
    <property type="match status" value="1"/>
</dbReference>
<dbReference type="Pfam" id="PF23297">
    <property type="entry name" value="ACP_SdgA_C"/>
    <property type="match status" value="1"/>
</dbReference>
<dbReference type="InterPro" id="IPR042104">
    <property type="entry name" value="PKS_dehydratase_sf"/>
</dbReference>